<feature type="compositionally biased region" description="Pro residues" evidence="1">
    <location>
        <begin position="447"/>
        <end position="459"/>
    </location>
</feature>
<keyword evidence="3" id="KW-1185">Reference proteome</keyword>
<comment type="caution">
    <text evidence="2">The sequence shown here is derived from an EMBL/GenBank/DDBJ whole genome shotgun (WGS) entry which is preliminary data.</text>
</comment>
<accession>A0AAD9PT79</accession>
<evidence type="ECO:0000256" key="1">
    <source>
        <dbReference type="SAM" id="MobiDB-lite"/>
    </source>
</evidence>
<feature type="compositionally biased region" description="Basic and acidic residues" evidence="1">
    <location>
        <begin position="331"/>
        <end position="341"/>
    </location>
</feature>
<feature type="compositionally biased region" description="Basic and acidic residues" evidence="1">
    <location>
        <begin position="396"/>
        <end position="443"/>
    </location>
</feature>
<evidence type="ECO:0000313" key="2">
    <source>
        <dbReference type="EMBL" id="KAK2548458.1"/>
    </source>
</evidence>
<reference evidence="2" key="2">
    <citation type="journal article" date="2023" name="Science">
        <title>Genomic signatures of disease resistance in endangered staghorn corals.</title>
        <authorList>
            <person name="Vollmer S.V."/>
            <person name="Selwyn J.D."/>
            <person name="Despard B.A."/>
            <person name="Roesel C.L."/>
        </authorList>
    </citation>
    <scope>NUCLEOTIDE SEQUENCE</scope>
    <source>
        <strain evidence="2">K2</strain>
    </source>
</reference>
<dbReference type="Proteomes" id="UP001249851">
    <property type="component" value="Unassembled WGS sequence"/>
</dbReference>
<reference evidence="2" key="1">
    <citation type="journal article" date="2023" name="G3 (Bethesda)">
        <title>Whole genome assembly and annotation of the endangered Caribbean coral Acropora cervicornis.</title>
        <authorList>
            <person name="Selwyn J.D."/>
            <person name="Vollmer S.V."/>
        </authorList>
    </citation>
    <scope>NUCLEOTIDE SEQUENCE</scope>
    <source>
        <strain evidence="2">K2</strain>
    </source>
</reference>
<feature type="region of interest" description="Disordered" evidence="1">
    <location>
        <begin position="597"/>
        <end position="626"/>
    </location>
</feature>
<feature type="region of interest" description="Disordered" evidence="1">
    <location>
        <begin position="308"/>
        <end position="480"/>
    </location>
</feature>
<sequence>MEQPRWRVSYEIVFGDKASLDANNRSCNIDIWTDRTKIDQEDKTQWREVDLTQPIISRELRKLEAHLETENPELYKIYVHEGDRVNFLSSVNFMAKISCRKGKFRDCIHFRYGRGASYMQRRLLSVDKVLLHRGPKGDLPFQSIFFVIAGVMILVIAGSLCTACAQGRDKDDESVSENRPKLMAINERTSVHRMAENKQSSQEKVAVPVQDKVTVESVATMEVDTVDGNCTSVYDEPTVVLKPSSVEKTEQKKSSQEKVAVAVKDNVAVESVATIEVGTIDGNYSSVYDEPTIVLKPSSVERVGPIGAEKRDDHAPKSVEHVQKRQQHVSISEDHVTEKDHKNGKKRHDSKAERDHDEHKGKFWKRSRGSKREHRTSDGVVKEDEKSHHNRRSRKESKEQKAKTGKTKDKDSKGSVDNGQKKVQHEDHGEKPKEATSSLERHARGLPAPPPPPPHPPFHSSPGRSIPVRQCSDPGETWVADENYDTVEVRKTKSQEILEFTCEDDYDIVGVEDKESWSPIPLYESVKGEEKRWSISESDIYEIVQDTKKPAKDDLCTKVTDNEENNVKQLPMCTEVEEDENQGKEDPYSRIKKLISMETETSEEQQGDAEGLINNDFRNRSKSDTSFLKKSGNDFFVVRSNTFNVARTRAGNISPSIEALYAKVDLNKKTTRASGDENETAEEPWSDANPPPLPPVYISSQQIKVEMHQAKEDANGLYDEIVMGTTEQQRASDEKLSGEDAETKRQSIVSNQYELVEVKHNISMEGNYTGVVDEGPKPTKVGNSGVVTEHKENSMPVRSSNDNVDDEEPHYELVSPRKKRSNSQNLVWV</sequence>
<feature type="compositionally biased region" description="Basic and acidic residues" evidence="1">
    <location>
        <begin position="350"/>
        <end position="361"/>
    </location>
</feature>
<protein>
    <submittedName>
        <fullName evidence="2">Uncharacterized protein</fullName>
    </submittedName>
</protein>
<dbReference type="AlphaFoldDB" id="A0AAD9PT79"/>
<name>A0AAD9PT79_ACRCE</name>
<feature type="region of interest" description="Disordered" evidence="1">
    <location>
        <begin position="672"/>
        <end position="692"/>
    </location>
</feature>
<feature type="region of interest" description="Disordered" evidence="1">
    <location>
        <begin position="767"/>
        <end position="829"/>
    </location>
</feature>
<feature type="compositionally biased region" description="Acidic residues" evidence="1">
    <location>
        <begin position="676"/>
        <end position="685"/>
    </location>
</feature>
<feature type="compositionally biased region" description="Basic and acidic residues" evidence="1">
    <location>
        <begin position="375"/>
        <end position="387"/>
    </location>
</feature>
<dbReference type="EMBL" id="JARQWQ010000146">
    <property type="protein sequence ID" value="KAK2548458.1"/>
    <property type="molecule type" value="Genomic_DNA"/>
</dbReference>
<proteinExistence type="predicted"/>
<feature type="compositionally biased region" description="Basic residues" evidence="1">
    <location>
        <begin position="362"/>
        <end position="374"/>
    </location>
</feature>
<evidence type="ECO:0000313" key="3">
    <source>
        <dbReference type="Proteomes" id="UP001249851"/>
    </source>
</evidence>
<gene>
    <name evidence="2" type="ORF">P5673_031353</name>
</gene>
<feature type="compositionally biased region" description="Basic and acidic residues" evidence="1">
    <location>
        <begin position="308"/>
        <end position="323"/>
    </location>
</feature>
<organism evidence="2 3">
    <name type="scientific">Acropora cervicornis</name>
    <name type="common">Staghorn coral</name>
    <dbReference type="NCBI Taxonomy" id="6130"/>
    <lineage>
        <taxon>Eukaryota</taxon>
        <taxon>Metazoa</taxon>
        <taxon>Cnidaria</taxon>
        <taxon>Anthozoa</taxon>
        <taxon>Hexacorallia</taxon>
        <taxon>Scleractinia</taxon>
        <taxon>Astrocoeniina</taxon>
        <taxon>Acroporidae</taxon>
        <taxon>Acropora</taxon>
    </lineage>
</organism>